<dbReference type="InterPro" id="IPR050279">
    <property type="entry name" value="Plant_def-hormone_signal"/>
</dbReference>
<accession>A0A199UZP8</accession>
<dbReference type="GO" id="GO:0009738">
    <property type="term" value="P:abscisic acid-activated signaling pathway"/>
    <property type="evidence" value="ECO:0007669"/>
    <property type="project" value="TreeGrafter"/>
</dbReference>
<dbReference type="GO" id="GO:0009820">
    <property type="term" value="P:alkaloid metabolic process"/>
    <property type="evidence" value="ECO:0007669"/>
    <property type="project" value="UniProtKB-KW"/>
</dbReference>
<protein>
    <submittedName>
        <fullName evidence="4">S-norcoclaurine synthase 2</fullName>
    </submittedName>
</protein>
<dbReference type="PANTHER" id="PTHR31213:SF19">
    <property type="entry name" value="BET V I_MAJOR LATEX PROTEIN DOMAIN-CONTAINING PROTEIN"/>
    <property type="match status" value="1"/>
</dbReference>
<evidence type="ECO:0000256" key="1">
    <source>
        <dbReference type="ARBA" id="ARBA00009744"/>
    </source>
</evidence>
<sequence length="309" mass="34019">MKGSLCHELEVGLPAGEIWEVYGTLRLARLAVELLPNILQKADIVHGDGGVGTVLHLTFPPGNPGPQYYKEKFTKVDNDNYVKEAVVIEGGYLELGFTSYLVRFEIVKKDGDSSVIRSSIEYEIDDENAGNASFVTTGPLIKDQKKEAMKGSVCHELDTDLPVDELWAVYGTLRLVQLAAELLPNIVQKVSTVHGDGEVGTVIQVNFVPGIPGPPYQKEEFVKVDNENRVKEAKVIEAGFLLFGFQSYLMRFEIVKKDNDSSVIRSTVEYEIDDKHASNASLVTTDLVATIAQVIAKYLKDQKSSPPSS</sequence>
<evidence type="ECO:0000313" key="4">
    <source>
        <dbReference type="EMBL" id="OAY70287.1"/>
    </source>
</evidence>
<dbReference type="GO" id="GO:0005634">
    <property type="term" value="C:nucleus"/>
    <property type="evidence" value="ECO:0007669"/>
    <property type="project" value="TreeGrafter"/>
</dbReference>
<feature type="domain" description="Bet v I/Major latex protein" evidence="3">
    <location>
        <begin position="177"/>
        <end position="299"/>
    </location>
</feature>
<proteinExistence type="inferred from homology"/>
<dbReference type="InterPro" id="IPR000916">
    <property type="entry name" value="Bet_v_I/MLP"/>
</dbReference>
<dbReference type="Pfam" id="PF00407">
    <property type="entry name" value="Bet_v_1"/>
    <property type="match status" value="2"/>
</dbReference>
<keyword evidence="2" id="KW-0017">Alkaloid metabolism</keyword>
<comment type="caution">
    <text evidence="4">The sequence shown here is derived from an EMBL/GenBank/DDBJ whole genome shotgun (WGS) entry which is preliminary data.</text>
</comment>
<dbReference type="STRING" id="4615.A0A199UZP8"/>
<dbReference type="GO" id="GO:0010427">
    <property type="term" value="F:abscisic acid binding"/>
    <property type="evidence" value="ECO:0007669"/>
    <property type="project" value="TreeGrafter"/>
</dbReference>
<dbReference type="Gene3D" id="3.30.530.20">
    <property type="match status" value="2"/>
</dbReference>
<dbReference type="GO" id="GO:0038023">
    <property type="term" value="F:signaling receptor activity"/>
    <property type="evidence" value="ECO:0007669"/>
    <property type="project" value="TreeGrafter"/>
</dbReference>
<evidence type="ECO:0000259" key="3">
    <source>
        <dbReference type="Pfam" id="PF00407"/>
    </source>
</evidence>
<feature type="domain" description="Bet v I/Major latex protein" evidence="3">
    <location>
        <begin position="31"/>
        <end position="129"/>
    </location>
</feature>
<evidence type="ECO:0000256" key="2">
    <source>
        <dbReference type="ARBA" id="ARBA00022589"/>
    </source>
</evidence>
<organism evidence="4 5">
    <name type="scientific">Ananas comosus</name>
    <name type="common">Pineapple</name>
    <name type="synonym">Ananas ananas</name>
    <dbReference type="NCBI Taxonomy" id="4615"/>
    <lineage>
        <taxon>Eukaryota</taxon>
        <taxon>Viridiplantae</taxon>
        <taxon>Streptophyta</taxon>
        <taxon>Embryophyta</taxon>
        <taxon>Tracheophyta</taxon>
        <taxon>Spermatophyta</taxon>
        <taxon>Magnoliopsida</taxon>
        <taxon>Liliopsida</taxon>
        <taxon>Poales</taxon>
        <taxon>Bromeliaceae</taxon>
        <taxon>Bromelioideae</taxon>
        <taxon>Ananas</taxon>
    </lineage>
</organism>
<dbReference type="PANTHER" id="PTHR31213">
    <property type="entry name" value="OS08G0374000 PROTEIN-RELATED"/>
    <property type="match status" value="1"/>
</dbReference>
<dbReference type="AlphaFoldDB" id="A0A199UZP8"/>
<dbReference type="GO" id="GO:0004864">
    <property type="term" value="F:protein phosphatase inhibitor activity"/>
    <property type="evidence" value="ECO:0007669"/>
    <property type="project" value="TreeGrafter"/>
</dbReference>
<dbReference type="GO" id="GO:0005737">
    <property type="term" value="C:cytoplasm"/>
    <property type="evidence" value="ECO:0007669"/>
    <property type="project" value="TreeGrafter"/>
</dbReference>
<dbReference type="Proteomes" id="UP000092600">
    <property type="component" value="Unassembled WGS sequence"/>
</dbReference>
<dbReference type="CDD" id="cd07816">
    <property type="entry name" value="Bet_v1-like"/>
    <property type="match status" value="2"/>
</dbReference>
<gene>
    <name evidence="4" type="ORF">ACMD2_11851</name>
</gene>
<comment type="similarity">
    <text evidence="1">Belongs to the BetVI family.</text>
</comment>
<name>A0A199UZP8_ANACO</name>
<reference evidence="4 5" key="1">
    <citation type="journal article" date="2016" name="DNA Res.">
        <title>The draft genome of MD-2 pineapple using hybrid error correction of long reads.</title>
        <authorList>
            <person name="Redwan R.M."/>
            <person name="Saidin A."/>
            <person name="Kumar S.V."/>
        </authorList>
    </citation>
    <scope>NUCLEOTIDE SEQUENCE [LARGE SCALE GENOMIC DNA]</scope>
    <source>
        <strain evidence="5">cv. MD2</strain>
        <tissue evidence="4">Leaf</tissue>
    </source>
</reference>
<evidence type="ECO:0000313" key="5">
    <source>
        <dbReference type="Proteomes" id="UP000092600"/>
    </source>
</evidence>
<dbReference type="GO" id="GO:0006952">
    <property type="term" value="P:defense response"/>
    <property type="evidence" value="ECO:0007669"/>
    <property type="project" value="InterPro"/>
</dbReference>
<dbReference type="EMBL" id="LSRQ01003976">
    <property type="protein sequence ID" value="OAY70287.1"/>
    <property type="molecule type" value="Genomic_DNA"/>
</dbReference>
<dbReference type="SUPFAM" id="SSF55961">
    <property type="entry name" value="Bet v1-like"/>
    <property type="match status" value="2"/>
</dbReference>
<dbReference type="FunFam" id="3.30.530.20:FF:000033">
    <property type="entry name" value="S-norcoclaurine synthase"/>
    <property type="match status" value="1"/>
</dbReference>
<dbReference type="InterPro" id="IPR023393">
    <property type="entry name" value="START-like_dom_sf"/>
</dbReference>